<dbReference type="GO" id="GO:0004743">
    <property type="term" value="F:pyruvate kinase activity"/>
    <property type="evidence" value="ECO:0007669"/>
    <property type="project" value="InterPro"/>
</dbReference>
<dbReference type="SUPFAM" id="SSF52935">
    <property type="entry name" value="PK C-terminal domain-like"/>
    <property type="match status" value="1"/>
</dbReference>
<protein>
    <submittedName>
        <fullName evidence="3">GH16368</fullName>
    </submittedName>
</protein>
<keyword evidence="1" id="KW-0175">Coiled coil</keyword>
<evidence type="ECO:0000313" key="3">
    <source>
        <dbReference type="EMBL" id="EDV96632.1"/>
    </source>
</evidence>
<dbReference type="InterPro" id="IPR036918">
    <property type="entry name" value="Pyrv_Knase_C_sf"/>
</dbReference>
<keyword evidence="4" id="KW-1185">Reference proteome</keyword>
<dbReference type="eggNOG" id="KOG2323">
    <property type="taxonomic scope" value="Eukaryota"/>
</dbReference>
<proteinExistence type="predicted"/>
<dbReference type="KEGG" id="dgr:6557662"/>
<evidence type="ECO:0000259" key="2">
    <source>
        <dbReference type="Pfam" id="PF02887"/>
    </source>
</evidence>
<evidence type="ECO:0000256" key="1">
    <source>
        <dbReference type="SAM" id="Coils"/>
    </source>
</evidence>
<gene>
    <name evidence="3" type="primary">Dgri\GH16368</name>
    <name evidence="3" type="ORF">Dgri_GH16368</name>
</gene>
<dbReference type="Proteomes" id="UP000001070">
    <property type="component" value="Unassembled WGS sequence"/>
</dbReference>
<dbReference type="GO" id="GO:0030955">
    <property type="term" value="F:potassium ion binding"/>
    <property type="evidence" value="ECO:0007669"/>
    <property type="project" value="InterPro"/>
</dbReference>
<accession>B4IYU5</accession>
<dbReference type="AlphaFoldDB" id="B4IYU5"/>
<dbReference type="FunCoup" id="B4IYU5">
    <property type="interactions" value="197"/>
</dbReference>
<dbReference type="GO" id="GO:0000287">
    <property type="term" value="F:magnesium ion binding"/>
    <property type="evidence" value="ECO:0007669"/>
    <property type="project" value="InterPro"/>
</dbReference>
<name>B4IYU5_DROGR</name>
<dbReference type="InterPro" id="IPR001697">
    <property type="entry name" value="Pyr_Knase"/>
</dbReference>
<feature type="domain" description="Pyruvate kinase C-terminal" evidence="2">
    <location>
        <begin position="498"/>
        <end position="603"/>
    </location>
</feature>
<sequence>MTEIEVDDDNVSDLTELIRVSTASKRGSVIDDICKRLKIVTIDVDKVLRAKELLSSLQRRKAFIDLIGLDEDSSIYKNPEDLQRLKSLHSLRRMSFPPDTEDEELNEEMSEDICQMPFDEERWGNFFSGFQILRTPECLDANENSKCIELSTGNFDDDLHTYLLSGVRCFMIDLFCGPLRENQDVIVRLREAEICVSKQLSFPVVSTIIAKMSPRHQYTGYLAQDENGPIPMLKGYKVFLTVDRNYSRSCTSRMIYVNSRFLLCDIRPYDIILIGEELQLMVRYVRQDHLNCCVCRKGELRSYMPVLLPARCSRFRVSYEEVEDISFARQVGINVLVSNIAGTERYLDDLERVAASLQSEHIRLYARVLLNDIHGCDGALNWIALRYDGLLVELTEPEIVPDIMRLCPNAECIMQLAYAAKKPILLDVDPINGQRLRVDPAHYYYTFFYPDKFVVKSQKSRSACYFSFLQSAIFEQILPVALAKMPQCDSSHTGADGLARAVVTTSLELDAKAIIVCGVTTRMVQKISHFRPKAPILFVSHMRSAEDNVSLYHNVTMLSFRSTYFISHQRNIFRKTVFALAYLSSLRIVKHGDKVILVYNYVSGTTFPEKYLIYTFHKKHFVQHISESLFSSAIPGTNSAQTAGVMHV</sequence>
<dbReference type="InterPro" id="IPR015795">
    <property type="entry name" value="Pyrv_Knase_C"/>
</dbReference>
<evidence type="ECO:0000313" key="4">
    <source>
        <dbReference type="Proteomes" id="UP000001070"/>
    </source>
</evidence>
<dbReference type="OrthoDB" id="8050074at2759"/>
<dbReference type="HOGENOM" id="CLU_426587_0_0_1"/>
<dbReference type="InterPro" id="IPR015806">
    <property type="entry name" value="Pyrv_Knase_insert_dom_sf"/>
</dbReference>
<dbReference type="InParanoid" id="B4IYU5"/>
<dbReference type="InterPro" id="IPR011037">
    <property type="entry name" value="Pyrv_Knase-like_insert_dom_sf"/>
</dbReference>
<reference evidence="3 4" key="1">
    <citation type="journal article" date="2007" name="Nature">
        <title>Evolution of genes and genomes on the Drosophila phylogeny.</title>
        <authorList>
            <consortium name="Drosophila 12 Genomes Consortium"/>
            <person name="Clark A.G."/>
            <person name="Eisen M.B."/>
            <person name="Smith D.R."/>
            <person name="Bergman C.M."/>
            <person name="Oliver B."/>
            <person name="Markow T.A."/>
            <person name="Kaufman T.C."/>
            <person name="Kellis M."/>
            <person name="Gelbart W."/>
            <person name="Iyer V.N."/>
            <person name="Pollard D.A."/>
            <person name="Sackton T.B."/>
            <person name="Larracuente A.M."/>
            <person name="Singh N.D."/>
            <person name="Abad J.P."/>
            <person name="Abt D.N."/>
            <person name="Adryan B."/>
            <person name="Aguade M."/>
            <person name="Akashi H."/>
            <person name="Anderson W.W."/>
            <person name="Aquadro C.F."/>
            <person name="Ardell D.H."/>
            <person name="Arguello R."/>
            <person name="Artieri C.G."/>
            <person name="Barbash D.A."/>
            <person name="Barker D."/>
            <person name="Barsanti P."/>
            <person name="Batterham P."/>
            <person name="Batzoglou S."/>
            <person name="Begun D."/>
            <person name="Bhutkar A."/>
            <person name="Blanco E."/>
            <person name="Bosak S.A."/>
            <person name="Bradley R.K."/>
            <person name="Brand A.D."/>
            <person name="Brent M.R."/>
            <person name="Brooks A.N."/>
            <person name="Brown R.H."/>
            <person name="Butlin R.K."/>
            <person name="Caggese C."/>
            <person name="Calvi B.R."/>
            <person name="Bernardo de Carvalho A."/>
            <person name="Caspi A."/>
            <person name="Castrezana S."/>
            <person name="Celniker S.E."/>
            <person name="Chang J.L."/>
            <person name="Chapple C."/>
            <person name="Chatterji S."/>
            <person name="Chinwalla A."/>
            <person name="Civetta A."/>
            <person name="Clifton S.W."/>
            <person name="Comeron J.M."/>
            <person name="Costello J.C."/>
            <person name="Coyne J.A."/>
            <person name="Daub J."/>
            <person name="David R.G."/>
            <person name="Delcher A.L."/>
            <person name="Delehaunty K."/>
            <person name="Do C.B."/>
            <person name="Ebling H."/>
            <person name="Edwards K."/>
            <person name="Eickbush T."/>
            <person name="Evans J.D."/>
            <person name="Filipski A."/>
            <person name="Findeiss S."/>
            <person name="Freyhult E."/>
            <person name="Fulton L."/>
            <person name="Fulton R."/>
            <person name="Garcia A.C."/>
            <person name="Gardiner A."/>
            <person name="Garfield D.A."/>
            <person name="Garvin B.E."/>
            <person name="Gibson G."/>
            <person name="Gilbert D."/>
            <person name="Gnerre S."/>
            <person name="Godfrey J."/>
            <person name="Good R."/>
            <person name="Gotea V."/>
            <person name="Gravely B."/>
            <person name="Greenberg A.J."/>
            <person name="Griffiths-Jones S."/>
            <person name="Gross S."/>
            <person name="Guigo R."/>
            <person name="Gustafson E.A."/>
            <person name="Haerty W."/>
            <person name="Hahn M.W."/>
            <person name="Halligan D.L."/>
            <person name="Halpern A.L."/>
            <person name="Halter G.M."/>
            <person name="Han M.V."/>
            <person name="Heger A."/>
            <person name="Hillier L."/>
            <person name="Hinrichs A.S."/>
            <person name="Holmes I."/>
            <person name="Hoskins R.A."/>
            <person name="Hubisz M.J."/>
            <person name="Hultmark D."/>
            <person name="Huntley M.A."/>
            <person name="Jaffe D.B."/>
            <person name="Jagadeeshan S."/>
            <person name="Jeck W.R."/>
            <person name="Johnson J."/>
            <person name="Jones C.D."/>
            <person name="Jordan W.C."/>
            <person name="Karpen G.H."/>
            <person name="Kataoka E."/>
            <person name="Keightley P.D."/>
            <person name="Kheradpour P."/>
            <person name="Kirkness E.F."/>
            <person name="Koerich L.B."/>
            <person name="Kristiansen K."/>
            <person name="Kudrna D."/>
            <person name="Kulathinal R.J."/>
            <person name="Kumar S."/>
            <person name="Kwok R."/>
            <person name="Lander E."/>
            <person name="Langley C.H."/>
            <person name="Lapoint R."/>
            <person name="Lazzaro B.P."/>
            <person name="Lee S.J."/>
            <person name="Levesque L."/>
            <person name="Li R."/>
            <person name="Lin C.F."/>
            <person name="Lin M.F."/>
            <person name="Lindblad-Toh K."/>
            <person name="Llopart A."/>
            <person name="Long M."/>
            <person name="Low L."/>
            <person name="Lozovsky E."/>
            <person name="Lu J."/>
            <person name="Luo M."/>
            <person name="Machado C.A."/>
            <person name="Makalowski W."/>
            <person name="Marzo M."/>
            <person name="Matsuda M."/>
            <person name="Matzkin L."/>
            <person name="McAllister B."/>
            <person name="McBride C.S."/>
            <person name="McKernan B."/>
            <person name="McKernan K."/>
            <person name="Mendez-Lago M."/>
            <person name="Minx P."/>
            <person name="Mollenhauer M.U."/>
            <person name="Montooth K."/>
            <person name="Mount S.M."/>
            <person name="Mu X."/>
            <person name="Myers E."/>
            <person name="Negre B."/>
            <person name="Newfeld S."/>
            <person name="Nielsen R."/>
            <person name="Noor M.A."/>
            <person name="O'Grady P."/>
            <person name="Pachter L."/>
            <person name="Papaceit M."/>
            <person name="Parisi M.J."/>
            <person name="Parisi M."/>
            <person name="Parts L."/>
            <person name="Pedersen J.S."/>
            <person name="Pesole G."/>
            <person name="Phillippy A.M."/>
            <person name="Ponting C.P."/>
            <person name="Pop M."/>
            <person name="Porcelli D."/>
            <person name="Powell J.R."/>
            <person name="Prohaska S."/>
            <person name="Pruitt K."/>
            <person name="Puig M."/>
            <person name="Quesneville H."/>
            <person name="Ram K.R."/>
            <person name="Rand D."/>
            <person name="Rasmussen M.D."/>
            <person name="Reed L.K."/>
            <person name="Reenan R."/>
            <person name="Reily A."/>
            <person name="Remington K.A."/>
            <person name="Rieger T.T."/>
            <person name="Ritchie M.G."/>
            <person name="Robin C."/>
            <person name="Rogers Y.H."/>
            <person name="Rohde C."/>
            <person name="Rozas J."/>
            <person name="Rubenfield M.J."/>
            <person name="Ruiz A."/>
            <person name="Russo S."/>
            <person name="Salzberg S.L."/>
            <person name="Sanchez-Gracia A."/>
            <person name="Saranga D.J."/>
            <person name="Sato H."/>
            <person name="Schaeffer S.W."/>
            <person name="Schatz M.C."/>
            <person name="Schlenke T."/>
            <person name="Schwartz R."/>
            <person name="Segarra C."/>
            <person name="Singh R.S."/>
            <person name="Sirot L."/>
            <person name="Sirota M."/>
            <person name="Sisneros N.B."/>
            <person name="Smith C.D."/>
            <person name="Smith T.F."/>
            <person name="Spieth J."/>
            <person name="Stage D.E."/>
            <person name="Stark A."/>
            <person name="Stephan W."/>
            <person name="Strausberg R.L."/>
            <person name="Strempel S."/>
            <person name="Sturgill D."/>
            <person name="Sutton G."/>
            <person name="Sutton G.G."/>
            <person name="Tao W."/>
            <person name="Teichmann S."/>
            <person name="Tobari Y.N."/>
            <person name="Tomimura Y."/>
            <person name="Tsolas J.M."/>
            <person name="Valente V.L."/>
            <person name="Venter E."/>
            <person name="Venter J.C."/>
            <person name="Vicario S."/>
            <person name="Vieira F.G."/>
            <person name="Vilella A.J."/>
            <person name="Villasante A."/>
            <person name="Walenz B."/>
            <person name="Wang J."/>
            <person name="Wasserman M."/>
            <person name="Watts T."/>
            <person name="Wilson D."/>
            <person name="Wilson R.K."/>
            <person name="Wing R.A."/>
            <person name="Wolfner M.F."/>
            <person name="Wong A."/>
            <person name="Wong G.K."/>
            <person name="Wu C.I."/>
            <person name="Wu G."/>
            <person name="Yamamoto D."/>
            <person name="Yang H.P."/>
            <person name="Yang S.P."/>
            <person name="Yorke J.A."/>
            <person name="Yoshida K."/>
            <person name="Zdobnov E."/>
            <person name="Zhang P."/>
            <person name="Zhang Y."/>
            <person name="Zimin A.V."/>
            <person name="Baldwin J."/>
            <person name="Abdouelleil A."/>
            <person name="Abdulkadir J."/>
            <person name="Abebe A."/>
            <person name="Abera B."/>
            <person name="Abreu J."/>
            <person name="Acer S.C."/>
            <person name="Aftuck L."/>
            <person name="Alexander A."/>
            <person name="An P."/>
            <person name="Anderson E."/>
            <person name="Anderson S."/>
            <person name="Arachi H."/>
            <person name="Azer M."/>
            <person name="Bachantsang P."/>
            <person name="Barry A."/>
            <person name="Bayul T."/>
            <person name="Berlin A."/>
            <person name="Bessette D."/>
            <person name="Bloom T."/>
            <person name="Blye J."/>
            <person name="Boguslavskiy L."/>
            <person name="Bonnet C."/>
            <person name="Boukhgalter B."/>
            <person name="Bourzgui I."/>
            <person name="Brown A."/>
            <person name="Cahill P."/>
            <person name="Channer S."/>
            <person name="Cheshatsang Y."/>
            <person name="Chuda L."/>
            <person name="Citroen M."/>
            <person name="Collymore A."/>
            <person name="Cooke P."/>
            <person name="Costello M."/>
            <person name="D'Aco K."/>
            <person name="Daza R."/>
            <person name="De Haan G."/>
            <person name="DeGray S."/>
            <person name="DeMaso C."/>
            <person name="Dhargay N."/>
            <person name="Dooley K."/>
            <person name="Dooley E."/>
            <person name="Doricent M."/>
            <person name="Dorje P."/>
            <person name="Dorjee K."/>
            <person name="Dupes A."/>
            <person name="Elong R."/>
            <person name="Falk J."/>
            <person name="Farina A."/>
            <person name="Faro S."/>
            <person name="Ferguson D."/>
            <person name="Fisher S."/>
            <person name="Foley C.D."/>
            <person name="Franke A."/>
            <person name="Friedrich D."/>
            <person name="Gadbois L."/>
            <person name="Gearin G."/>
            <person name="Gearin C.R."/>
            <person name="Giannoukos G."/>
            <person name="Goode T."/>
            <person name="Graham J."/>
            <person name="Grandbois E."/>
            <person name="Grewal S."/>
            <person name="Gyaltsen K."/>
            <person name="Hafez N."/>
            <person name="Hagos B."/>
            <person name="Hall J."/>
            <person name="Henson C."/>
            <person name="Hollinger A."/>
            <person name="Honan T."/>
            <person name="Huard M.D."/>
            <person name="Hughes L."/>
            <person name="Hurhula B."/>
            <person name="Husby M.E."/>
            <person name="Kamat A."/>
            <person name="Kanga B."/>
            <person name="Kashin S."/>
            <person name="Khazanovich D."/>
            <person name="Kisner P."/>
            <person name="Lance K."/>
            <person name="Lara M."/>
            <person name="Lee W."/>
            <person name="Lennon N."/>
            <person name="Letendre F."/>
            <person name="LeVine R."/>
            <person name="Lipovsky A."/>
            <person name="Liu X."/>
            <person name="Liu J."/>
            <person name="Liu S."/>
            <person name="Lokyitsang T."/>
            <person name="Lokyitsang Y."/>
            <person name="Lubonja R."/>
            <person name="Lui A."/>
            <person name="MacDonald P."/>
            <person name="Magnisalis V."/>
            <person name="Maru K."/>
            <person name="Matthews C."/>
            <person name="McCusker W."/>
            <person name="McDonough S."/>
            <person name="Mehta T."/>
            <person name="Meldrim J."/>
            <person name="Meneus L."/>
            <person name="Mihai O."/>
            <person name="Mihalev A."/>
            <person name="Mihova T."/>
            <person name="Mittelman R."/>
            <person name="Mlenga V."/>
            <person name="Montmayeur A."/>
            <person name="Mulrain L."/>
            <person name="Navidi A."/>
            <person name="Naylor J."/>
            <person name="Negash T."/>
            <person name="Nguyen T."/>
            <person name="Nguyen N."/>
            <person name="Nicol R."/>
            <person name="Norbu C."/>
            <person name="Norbu N."/>
            <person name="Novod N."/>
            <person name="O'Neill B."/>
            <person name="Osman S."/>
            <person name="Markiewicz E."/>
            <person name="Oyono O.L."/>
            <person name="Patti C."/>
            <person name="Phunkhang P."/>
            <person name="Pierre F."/>
            <person name="Priest M."/>
            <person name="Raghuraman S."/>
            <person name="Rege F."/>
            <person name="Reyes R."/>
            <person name="Rise C."/>
            <person name="Rogov P."/>
            <person name="Ross K."/>
            <person name="Ryan E."/>
            <person name="Settipalli S."/>
            <person name="Shea T."/>
            <person name="Sherpa N."/>
            <person name="Shi L."/>
            <person name="Shih D."/>
            <person name="Sparrow T."/>
            <person name="Spaulding J."/>
            <person name="Stalker J."/>
            <person name="Stange-Thomann N."/>
            <person name="Stavropoulos S."/>
            <person name="Stone C."/>
            <person name="Strader C."/>
            <person name="Tesfaye S."/>
            <person name="Thomson T."/>
            <person name="Thoulutsang Y."/>
            <person name="Thoulutsang D."/>
            <person name="Topham K."/>
            <person name="Topping I."/>
            <person name="Tsamla T."/>
            <person name="Vassiliev H."/>
            <person name="Vo A."/>
            <person name="Wangchuk T."/>
            <person name="Wangdi T."/>
            <person name="Weiand M."/>
            <person name="Wilkinson J."/>
            <person name="Wilson A."/>
            <person name="Yadav S."/>
            <person name="Young G."/>
            <person name="Yu Q."/>
            <person name="Zembek L."/>
            <person name="Zhong D."/>
            <person name="Zimmer A."/>
            <person name="Zwirko Z."/>
            <person name="Jaffe D.B."/>
            <person name="Alvarez P."/>
            <person name="Brockman W."/>
            <person name="Butler J."/>
            <person name="Chin C."/>
            <person name="Gnerre S."/>
            <person name="Grabherr M."/>
            <person name="Kleber M."/>
            <person name="Mauceli E."/>
            <person name="MacCallum I."/>
        </authorList>
    </citation>
    <scope>NUCLEOTIDE SEQUENCE [LARGE SCALE GENOMIC DNA]</scope>
    <source>
        <strain evidence="4">Tucson 15287-2541.00</strain>
    </source>
</reference>
<dbReference type="SUPFAM" id="SSF50800">
    <property type="entry name" value="PK beta-barrel domain-like"/>
    <property type="match status" value="1"/>
</dbReference>
<dbReference type="OMA" id="MHCDGMR"/>
<dbReference type="Gene3D" id="2.40.33.10">
    <property type="entry name" value="PK beta-barrel domain-like"/>
    <property type="match status" value="1"/>
</dbReference>
<dbReference type="Gene3D" id="3.40.1380.20">
    <property type="entry name" value="Pyruvate kinase, C-terminal domain"/>
    <property type="match status" value="1"/>
</dbReference>
<organism evidence="4">
    <name type="scientific">Drosophila grimshawi</name>
    <name type="common">Hawaiian fruit fly</name>
    <name type="synonym">Idiomyia grimshawi</name>
    <dbReference type="NCBI Taxonomy" id="7222"/>
    <lineage>
        <taxon>Eukaryota</taxon>
        <taxon>Metazoa</taxon>
        <taxon>Ecdysozoa</taxon>
        <taxon>Arthropoda</taxon>
        <taxon>Hexapoda</taxon>
        <taxon>Insecta</taxon>
        <taxon>Pterygota</taxon>
        <taxon>Neoptera</taxon>
        <taxon>Endopterygota</taxon>
        <taxon>Diptera</taxon>
        <taxon>Brachycera</taxon>
        <taxon>Muscomorpha</taxon>
        <taxon>Ephydroidea</taxon>
        <taxon>Drosophilidae</taxon>
        <taxon>Drosophila</taxon>
        <taxon>Hawaiian Drosophila</taxon>
    </lineage>
</organism>
<dbReference type="PhylomeDB" id="B4IYU5"/>
<dbReference type="EMBL" id="CH916366">
    <property type="protein sequence ID" value="EDV96632.1"/>
    <property type="molecule type" value="Genomic_DNA"/>
</dbReference>
<dbReference type="PANTHER" id="PTHR11817">
    <property type="entry name" value="PYRUVATE KINASE"/>
    <property type="match status" value="1"/>
</dbReference>
<feature type="coiled-coil region" evidence="1">
    <location>
        <begin position="340"/>
        <end position="367"/>
    </location>
</feature>
<dbReference type="Pfam" id="PF02887">
    <property type="entry name" value="PK_C"/>
    <property type="match status" value="1"/>
</dbReference>
<dbReference type="STRING" id="7222.B4IYU5"/>